<keyword evidence="6 15" id="KW-0028">Amino-acid biosynthesis</keyword>
<evidence type="ECO:0000256" key="11">
    <source>
        <dbReference type="ARBA" id="ARBA00022915"/>
    </source>
</evidence>
<feature type="domain" description="Aspartokinase ACT" evidence="17">
    <location>
        <begin position="337"/>
        <end position="395"/>
    </location>
</feature>
<comment type="catalytic activity">
    <reaction evidence="13 14">
        <text>L-aspartate + ATP = 4-phospho-L-aspartate + ADP</text>
        <dbReference type="Rhea" id="RHEA:23776"/>
        <dbReference type="ChEBI" id="CHEBI:29991"/>
        <dbReference type="ChEBI" id="CHEBI:30616"/>
        <dbReference type="ChEBI" id="CHEBI:57535"/>
        <dbReference type="ChEBI" id="CHEBI:456216"/>
        <dbReference type="EC" id="2.7.2.4"/>
    </reaction>
</comment>
<sequence>MGDIIVQKYGGSSVATTEKITNIAKRLIERKKTDSKIVVVVSAMGDTTDDYISLAKDITDSPDKRELDVLMSTGEMISASLLAMSLKSMGCDAISYNAYQLDIQTSGSHGKSLINDINISKIEKSLEEGKIVVVTGFQGLDDRGDITTLGRGGSDTSAVALAVKLNGKCEIYTDVDGIYFTDPRKFKEAKKLEEIEYEEMLELASLGAQVMHSRSIELAQKYQIELYVGLSCSDIKGTYIRGMKNMKLEDKVITGLATSDDDVAITIDVDEDKVVDLFENIAKENISMDMISQTAPMNSKITVSFTIPKEDLAVAKEVVSKYALQGEVIVDKDITKLSLVGLGMKHTSGVASKVFSILRKNGIKVKLITTSEIRITCAISSEYTDVAVREIAKEFNV</sequence>
<dbReference type="InterPro" id="IPR018042">
    <property type="entry name" value="Aspartate_kinase_CS"/>
</dbReference>
<keyword evidence="9 14" id="KW-0418">Kinase</keyword>
<evidence type="ECO:0000256" key="14">
    <source>
        <dbReference type="RuleBase" id="RU003448"/>
    </source>
</evidence>
<evidence type="ECO:0000256" key="13">
    <source>
        <dbReference type="ARBA" id="ARBA00047872"/>
    </source>
</evidence>
<comment type="pathway">
    <text evidence="2 15">Amino-acid biosynthesis; L-lysine biosynthesis via DAP pathway; (S)-tetrahydrodipicolinate from L-aspartate: step 1/4.</text>
</comment>
<accession>A0ABS6DV37</accession>
<evidence type="ECO:0000256" key="3">
    <source>
        <dbReference type="ARBA" id="ARBA00004986"/>
    </source>
</evidence>
<protein>
    <recommendedName>
        <fullName evidence="14">Aspartokinase</fullName>
        <ecNumber evidence="14">2.7.2.4</ecNumber>
    </recommendedName>
</protein>
<evidence type="ECO:0000256" key="12">
    <source>
        <dbReference type="ARBA" id="ARBA00023154"/>
    </source>
</evidence>
<dbReference type="CDD" id="cd04261">
    <property type="entry name" value="AAK_AKii-LysC-BS"/>
    <property type="match status" value="1"/>
</dbReference>
<evidence type="ECO:0000256" key="7">
    <source>
        <dbReference type="ARBA" id="ARBA00022679"/>
    </source>
</evidence>
<keyword evidence="8" id="KW-0547">Nucleotide-binding</keyword>
<keyword evidence="7 14" id="KW-0808">Transferase</keyword>
<dbReference type="NCBIfam" id="NF005155">
    <property type="entry name" value="PRK06635.1-4"/>
    <property type="match status" value="1"/>
</dbReference>
<dbReference type="PANTHER" id="PTHR21499:SF3">
    <property type="entry name" value="ASPARTOKINASE"/>
    <property type="match status" value="1"/>
</dbReference>
<comment type="function">
    <text evidence="1">Catalyzes the phosphorylation of the beta-carboxyl group of aspartic acid with ATP to yield 4-phospho-L-aspartate, which is involved in the branched biosynthetic pathway leading to the biosynthesis of amino acids threonine, isoleucine and methionine.</text>
</comment>
<keyword evidence="10" id="KW-0067">ATP-binding</keyword>
<feature type="domain" description="Aspartate/glutamate/uridylate kinase" evidence="16">
    <location>
        <begin position="4"/>
        <end position="228"/>
    </location>
</feature>
<dbReference type="Proteomes" id="UP001196301">
    <property type="component" value="Unassembled WGS sequence"/>
</dbReference>
<evidence type="ECO:0000259" key="16">
    <source>
        <dbReference type="Pfam" id="PF00696"/>
    </source>
</evidence>
<dbReference type="InterPro" id="IPR054352">
    <property type="entry name" value="ACT_Aspartokinase"/>
</dbReference>
<dbReference type="InterPro" id="IPR001048">
    <property type="entry name" value="Asp/Glu/Uridylate_kinase"/>
</dbReference>
<dbReference type="Pfam" id="PF00696">
    <property type="entry name" value="AA_kinase"/>
    <property type="match status" value="1"/>
</dbReference>
<evidence type="ECO:0000256" key="10">
    <source>
        <dbReference type="ARBA" id="ARBA00022840"/>
    </source>
</evidence>
<evidence type="ECO:0000256" key="1">
    <source>
        <dbReference type="ARBA" id="ARBA00003121"/>
    </source>
</evidence>
<comment type="similarity">
    <text evidence="5 14">Belongs to the aspartokinase family.</text>
</comment>
<organism evidence="18 19">
    <name type="scientific">Intestinibacter bartlettii</name>
    <dbReference type="NCBI Taxonomy" id="261299"/>
    <lineage>
        <taxon>Bacteria</taxon>
        <taxon>Bacillati</taxon>
        <taxon>Bacillota</taxon>
        <taxon>Clostridia</taxon>
        <taxon>Peptostreptococcales</taxon>
        <taxon>Peptostreptococcaceae</taxon>
        <taxon>Intestinibacter</taxon>
    </lineage>
</organism>
<dbReference type="EMBL" id="JAHLOQ010000008">
    <property type="protein sequence ID" value="MBU5335710.1"/>
    <property type="molecule type" value="Genomic_DNA"/>
</dbReference>
<evidence type="ECO:0000259" key="17">
    <source>
        <dbReference type="Pfam" id="PF22468"/>
    </source>
</evidence>
<evidence type="ECO:0000313" key="19">
    <source>
        <dbReference type="Proteomes" id="UP001196301"/>
    </source>
</evidence>
<evidence type="ECO:0000313" key="18">
    <source>
        <dbReference type="EMBL" id="MBU5335710.1"/>
    </source>
</evidence>
<evidence type="ECO:0000256" key="6">
    <source>
        <dbReference type="ARBA" id="ARBA00022605"/>
    </source>
</evidence>
<dbReference type="PIRSF" id="PIRSF000726">
    <property type="entry name" value="Asp_kin"/>
    <property type="match status" value="1"/>
</dbReference>
<reference evidence="18 19" key="1">
    <citation type="submission" date="2021-06" db="EMBL/GenBank/DDBJ databases">
        <authorList>
            <person name="Sun Q."/>
            <person name="Li D."/>
        </authorList>
    </citation>
    <scope>NUCLEOTIDE SEQUENCE [LARGE SCALE GENOMIC DNA]</scope>
    <source>
        <strain evidence="18 19">N19</strain>
    </source>
</reference>
<comment type="caution">
    <text evidence="18">The sequence shown here is derived from an EMBL/GenBank/DDBJ whole genome shotgun (WGS) entry which is preliminary data.</text>
</comment>
<dbReference type="PANTHER" id="PTHR21499">
    <property type="entry name" value="ASPARTATE KINASE"/>
    <property type="match status" value="1"/>
</dbReference>
<dbReference type="CDD" id="cd04923">
    <property type="entry name" value="ACT_AK-LysC-DapG-like_2"/>
    <property type="match status" value="1"/>
</dbReference>
<evidence type="ECO:0000256" key="8">
    <source>
        <dbReference type="ARBA" id="ARBA00022741"/>
    </source>
</evidence>
<comment type="pathway">
    <text evidence="3 15">Amino-acid biosynthesis; L-methionine biosynthesis via de novo pathway; L-homoserine from L-aspartate: step 1/3.</text>
</comment>
<dbReference type="InterPro" id="IPR001341">
    <property type="entry name" value="Asp_kinase"/>
</dbReference>
<proteinExistence type="inferred from homology"/>
<dbReference type="InterPro" id="IPR041740">
    <property type="entry name" value="AKii-LysC-BS"/>
</dbReference>
<keyword evidence="11" id="KW-0220">Diaminopimelate biosynthesis</keyword>
<keyword evidence="12" id="KW-0457">Lysine biosynthesis</keyword>
<dbReference type="InterPro" id="IPR005260">
    <property type="entry name" value="Asp_kin_monofn"/>
</dbReference>
<dbReference type="RefSeq" id="WP_216568849.1">
    <property type="nucleotide sequence ID" value="NZ_JAHLOQ010000008.1"/>
</dbReference>
<dbReference type="NCBIfam" id="TIGR00657">
    <property type="entry name" value="asp_kinases"/>
    <property type="match status" value="1"/>
</dbReference>
<dbReference type="Pfam" id="PF22468">
    <property type="entry name" value="ACT_9"/>
    <property type="match status" value="1"/>
</dbReference>
<dbReference type="EC" id="2.7.2.4" evidence="14"/>
<evidence type="ECO:0000256" key="2">
    <source>
        <dbReference type="ARBA" id="ARBA00004766"/>
    </source>
</evidence>
<dbReference type="CDD" id="cd04891">
    <property type="entry name" value="ACT_AK-LysC-DapG-like_1"/>
    <property type="match status" value="1"/>
</dbReference>
<evidence type="ECO:0000256" key="4">
    <source>
        <dbReference type="ARBA" id="ARBA00005139"/>
    </source>
</evidence>
<name>A0ABS6DV37_9FIRM</name>
<keyword evidence="19" id="KW-1185">Reference proteome</keyword>
<gene>
    <name evidence="18" type="ORF">KQI20_04580</name>
</gene>
<dbReference type="GO" id="GO:0004072">
    <property type="term" value="F:aspartate kinase activity"/>
    <property type="evidence" value="ECO:0007669"/>
    <property type="project" value="UniProtKB-EC"/>
</dbReference>
<dbReference type="NCBIfam" id="NF005154">
    <property type="entry name" value="PRK06635.1-2"/>
    <property type="match status" value="1"/>
</dbReference>
<evidence type="ECO:0000256" key="15">
    <source>
        <dbReference type="RuleBase" id="RU004249"/>
    </source>
</evidence>
<comment type="pathway">
    <text evidence="4 15">Amino-acid biosynthesis; L-threonine biosynthesis; L-threonine from L-aspartate: step 1/5.</text>
</comment>
<evidence type="ECO:0000256" key="9">
    <source>
        <dbReference type="ARBA" id="ARBA00022777"/>
    </source>
</evidence>
<evidence type="ECO:0000256" key="5">
    <source>
        <dbReference type="ARBA" id="ARBA00010122"/>
    </source>
</evidence>
<dbReference type="PROSITE" id="PS00324">
    <property type="entry name" value="ASPARTOKINASE"/>
    <property type="match status" value="1"/>
</dbReference>